<organism evidence="6 7">
    <name type="scientific">Fluviispira sanaruensis</name>
    <dbReference type="NCBI Taxonomy" id="2493639"/>
    <lineage>
        <taxon>Bacteria</taxon>
        <taxon>Pseudomonadati</taxon>
        <taxon>Bdellovibrionota</taxon>
        <taxon>Oligoflexia</taxon>
        <taxon>Silvanigrellales</taxon>
        <taxon>Silvanigrellaceae</taxon>
        <taxon>Fluviispira</taxon>
    </lineage>
</organism>
<evidence type="ECO:0000313" key="6">
    <source>
        <dbReference type="EMBL" id="BBH52704.1"/>
    </source>
</evidence>
<keyword evidence="4" id="KW-1133">Transmembrane helix</keyword>
<proteinExistence type="inferred from homology"/>
<dbReference type="GO" id="GO:0006935">
    <property type="term" value="P:chemotaxis"/>
    <property type="evidence" value="ECO:0007669"/>
    <property type="project" value="UniProtKB-KW"/>
</dbReference>
<keyword evidence="4" id="KW-0812">Transmembrane</keyword>
<keyword evidence="4" id="KW-0472">Membrane</keyword>
<dbReference type="GO" id="GO:0005886">
    <property type="term" value="C:plasma membrane"/>
    <property type="evidence" value="ECO:0007669"/>
    <property type="project" value="TreeGrafter"/>
</dbReference>
<dbReference type="GO" id="GO:0007165">
    <property type="term" value="P:signal transduction"/>
    <property type="evidence" value="ECO:0007669"/>
    <property type="project" value="UniProtKB-KW"/>
</dbReference>
<feature type="transmembrane region" description="Helical" evidence="4">
    <location>
        <begin position="15"/>
        <end position="35"/>
    </location>
</feature>
<dbReference type="PANTHER" id="PTHR43531">
    <property type="entry name" value="PROTEIN ICFG"/>
    <property type="match status" value="1"/>
</dbReference>
<gene>
    <name evidence="6" type="ORF">JCM31447_11460</name>
</gene>
<accession>A0A4P2VL85</accession>
<feature type="domain" description="Methyl-accepting transducer" evidence="5">
    <location>
        <begin position="230"/>
        <end position="481"/>
    </location>
</feature>
<sequence length="524" mass="58143">MISMIRDQVSLKTKFLIPVLFSTFLMFAISLFGYFKTYNVNEELVKNSTISLNKYKKIAEIERSFGIMIQEWKNTLIRGKDIESFNKHSKGMDESIDKQKEIVKSLRPLLTENELPNIDLFLSNLSDLENKYKVVRNNSLSQNLFSMSEADQAVKGMDRNVLDSLKKLIIMANNDFEQNSLENSRSIKFNILLSSLLMLVIFIFTLFIIIFLINISANNLQSLVNNILSVSAKLKSSSKSMQTIATQIASTTSEQVSSLQQTVNSLTQIAAMTEQLSNGAYNAEQKSKESKNKVDSGKDLINKMRSAMNEISLSNSSIIKQADTSNKELNEIVKLILEIQNKTKIINEIVFQTKLLAFNASVEAARAGKQGKGFSVVAEEVGSLAGMSGDAAKEIANILNESVSKVEKITTELKLKVKSITGNGKEKIDLGVKISENCAEIFNDIVENATFVTKLANEISLGTKEQSRGTNEIHNAIKQLHSVTQLNSKTSEEAANISDELILQADALNNVVVNLMTSVHGKRI</sequence>
<comment type="similarity">
    <text evidence="2">Belongs to the methyl-accepting chemotaxis (MCP) protein family.</text>
</comment>
<evidence type="ECO:0000256" key="2">
    <source>
        <dbReference type="ARBA" id="ARBA00029447"/>
    </source>
</evidence>
<dbReference type="KEGG" id="sbf:JCM31447_11460"/>
<dbReference type="Gene3D" id="1.10.287.950">
    <property type="entry name" value="Methyl-accepting chemotaxis protein"/>
    <property type="match status" value="1"/>
</dbReference>
<dbReference type="SMART" id="SM00283">
    <property type="entry name" value="MA"/>
    <property type="match status" value="1"/>
</dbReference>
<evidence type="ECO:0000259" key="5">
    <source>
        <dbReference type="PROSITE" id="PS50111"/>
    </source>
</evidence>
<dbReference type="AlphaFoldDB" id="A0A4P2VL85"/>
<dbReference type="SUPFAM" id="SSF58104">
    <property type="entry name" value="Methyl-accepting chemotaxis protein (MCP) signaling domain"/>
    <property type="match status" value="1"/>
</dbReference>
<evidence type="ECO:0000256" key="3">
    <source>
        <dbReference type="PROSITE-ProRule" id="PRU00284"/>
    </source>
</evidence>
<dbReference type="InterPro" id="IPR051310">
    <property type="entry name" value="MCP_chemotaxis"/>
</dbReference>
<keyword evidence="3" id="KW-0807">Transducer</keyword>
<protein>
    <recommendedName>
        <fullName evidence="5">Methyl-accepting transducer domain-containing protein</fullName>
    </recommendedName>
</protein>
<dbReference type="InterPro" id="IPR004089">
    <property type="entry name" value="MCPsignal_dom"/>
</dbReference>
<evidence type="ECO:0000313" key="7">
    <source>
        <dbReference type="Proteomes" id="UP000291236"/>
    </source>
</evidence>
<dbReference type="EMBL" id="AP019368">
    <property type="protein sequence ID" value="BBH52704.1"/>
    <property type="molecule type" value="Genomic_DNA"/>
</dbReference>
<feature type="transmembrane region" description="Helical" evidence="4">
    <location>
        <begin position="191"/>
        <end position="213"/>
    </location>
</feature>
<dbReference type="PANTHER" id="PTHR43531:SF11">
    <property type="entry name" value="METHYL-ACCEPTING CHEMOTAXIS PROTEIN 3"/>
    <property type="match status" value="1"/>
</dbReference>
<reference evidence="6 7" key="1">
    <citation type="submission" date="2018-12" db="EMBL/GenBank/DDBJ databases">
        <title>Rubrispira sanarue gen. nov., sp., nov., a member of the order Silvanigrellales, isolated from a brackish lake in Hamamatsu Japan.</title>
        <authorList>
            <person name="Maejima Y."/>
            <person name="Iino T."/>
            <person name="Muraguchi Y."/>
            <person name="Fukuda K."/>
            <person name="Nojiri H."/>
            <person name="Ohkuma M."/>
            <person name="Moriuchi R."/>
            <person name="Dohra H."/>
            <person name="Kimbara K."/>
            <person name="Shintani M."/>
        </authorList>
    </citation>
    <scope>NUCLEOTIDE SEQUENCE [LARGE SCALE GENOMIC DNA]</scope>
    <source>
        <strain evidence="6 7">RF1110005</strain>
    </source>
</reference>
<dbReference type="Pfam" id="PF00015">
    <property type="entry name" value="MCPsignal"/>
    <property type="match status" value="1"/>
</dbReference>
<evidence type="ECO:0000256" key="1">
    <source>
        <dbReference type="ARBA" id="ARBA00022500"/>
    </source>
</evidence>
<evidence type="ECO:0000256" key="4">
    <source>
        <dbReference type="SAM" id="Phobius"/>
    </source>
</evidence>
<dbReference type="GO" id="GO:0004888">
    <property type="term" value="F:transmembrane signaling receptor activity"/>
    <property type="evidence" value="ECO:0007669"/>
    <property type="project" value="TreeGrafter"/>
</dbReference>
<name>A0A4P2VL85_FLUSA</name>
<dbReference type="Proteomes" id="UP000291236">
    <property type="component" value="Chromosome"/>
</dbReference>
<keyword evidence="7" id="KW-1185">Reference proteome</keyword>
<keyword evidence="1" id="KW-0145">Chemotaxis</keyword>
<dbReference type="PROSITE" id="PS50111">
    <property type="entry name" value="CHEMOTAXIS_TRANSDUC_2"/>
    <property type="match status" value="1"/>
</dbReference>
<dbReference type="OrthoDB" id="5293200at2"/>
<dbReference type="RefSeq" id="WP_130607411.1">
    <property type="nucleotide sequence ID" value="NZ_AP019368.1"/>
</dbReference>